<evidence type="ECO:0000256" key="3">
    <source>
        <dbReference type="ARBA" id="ARBA00023002"/>
    </source>
</evidence>
<protein>
    <submittedName>
        <fullName evidence="5">NAD(P)-binding protein</fullName>
    </submittedName>
</protein>
<dbReference type="EMBL" id="JARIHO010000004">
    <property type="protein sequence ID" value="KAJ7362986.1"/>
    <property type="molecule type" value="Genomic_DNA"/>
</dbReference>
<feature type="domain" description="NmrA-like" evidence="4">
    <location>
        <begin position="11"/>
        <end position="287"/>
    </location>
</feature>
<evidence type="ECO:0000313" key="5">
    <source>
        <dbReference type="EMBL" id="KAJ7362986.1"/>
    </source>
</evidence>
<dbReference type="GO" id="GO:0005634">
    <property type="term" value="C:nucleus"/>
    <property type="evidence" value="ECO:0007669"/>
    <property type="project" value="TreeGrafter"/>
</dbReference>
<keyword evidence="3" id="KW-0560">Oxidoreductase</keyword>
<proteinExistence type="inferred from homology"/>
<dbReference type="Gene3D" id="3.90.25.10">
    <property type="entry name" value="UDP-galactose 4-epimerase, domain 1"/>
    <property type="match status" value="1"/>
</dbReference>
<dbReference type="Pfam" id="PF05368">
    <property type="entry name" value="NmrA"/>
    <property type="match status" value="1"/>
</dbReference>
<evidence type="ECO:0000256" key="1">
    <source>
        <dbReference type="ARBA" id="ARBA00006328"/>
    </source>
</evidence>
<evidence type="ECO:0000313" key="6">
    <source>
        <dbReference type="Proteomes" id="UP001218218"/>
    </source>
</evidence>
<gene>
    <name evidence="5" type="ORF">DFH08DRAFT_951200</name>
</gene>
<comment type="caution">
    <text evidence="5">The sequence shown here is derived from an EMBL/GenBank/DDBJ whole genome shotgun (WGS) entry which is preliminary data.</text>
</comment>
<dbReference type="PANTHER" id="PTHR42748:SF30">
    <property type="entry name" value="NMRA-LIKE DOMAIN-CONTAINING PROTEIN"/>
    <property type="match status" value="1"/>
</dbReference>
<organism evidence="5 6">
    <name type="scientific">Mycena albidolilacea</name>
    <dbReference type="NCBI Taxonomy" id="1033008"/>
    <lineage>
        <taxon>Eukaryota</taxon>
        <taxon>Fungi</taxon>
        <taxon>Dikarya</taxon>
        <taxon>Basidiomycota</taxon>
        <taxon>Agaricomycotina</taxon>
        <taxon>Agaricomycetes</taxon>
        <taxon>Agaricomycetidae</taxon>
        <taxon>Agaricales</taxon>
        <taxon>Marasmiineae</taxon>
        <taxon>Mycenaceae</taxon>
        <taxon>Mycena</taxon>
    </lineage>
</organism>
<comment type="similarity">
    <text evidence="1">Belongs to the NmrA-type oxidoreductase family.</text>
</comment>
<name>A0AAD7AME2_9AGAR</name>
<dbReference type="AlphaFoldDB" id="A0AAD7AME2"/>
<dbReference type="PANTHER" id="PTHR42748">
    <property type="entry name" value="NITROGEN METABOLITE REPRESSION PROTEIN NMRA FAMILY MEMBER"/>
    <property type="match status" value="1"/>
</dbReference>
<dbReference type="CDD" id="cd05251">
    <property type="entry name" value="NmrA_like_SDR_a"/>
    <property type="match status" value="1"/>
</dbReference>
<reference evidence="5" key="1">
    <citation type="submission" date="2023-03" db="EMBL/GenBank/DDBJ databases">
        <title>Massive genome expansion in bonnet fungi (Mycena s.s.) driven by repeated elements and novel gene families across ecological guilds.</title>
        <authorList>
            <consortium name="Lawrence Berkeley National Laboratory"/>
            <person name="Harder C.B."/>
            <person name="Miyauchi S."/>
            <person name="Viragh M."/>
            <person name="Kuo A."/>
            <person name="Thoen E."/>
            <person name="Andreopoulos B."/>
            <person name="Lu D."/>
            <person name="Skrede I."/>
            <person name="Drula E."/>
            <person name="Henrissat B."/>
            <person name="Morin E."/>
            <person name="Kohler A."/>
            <person name="Barry K."/>
            <person name="LaButti K."/>
            <person name="Morin E."/>
            <person name="Salamov A."/>
            <person name="Lipzen A."/>
            <person name="Mereny Z."/>
            <person name="Hegedus B."/>
            <person name="Baldrian P."/>
            <person name="Stursova M."/>
            <person name="Weitz H."/>
            <person name="Taylor A."/>
            <person name="Grigoriev I.V."/>
            <person name="Nagy L.G."/>
            <person name="Martin F."/>
            <person name="Kauserud H."/>
        </authorList>
    </citation>
    <scope>NUCLEOTIDE SEQUENCE</scope>
    <source>
        <strain evidence="5">CBHHK002</strain>
    </source>
</reference>
<dbReference type="InterPro" id="IPR051164">
    <property type="entry name" value="NmrA-like_oxidored"/>
</dbReference>
<dbReference type="GO" id="GO:0016491">
    <property type="term" value="F:oxidoreductase activity"/>
    <property type="evidence" value="ECO:0007669"/>
    <property type="project" value="UniProtKB-KW"/>
</dbReference>
<accession>A0AAD7AME2</accession>
<keyword evidence="6" id="KW-1185">Reference proteome</keyword>
<dbReference type="InterPro" id="IPR008030">
    <property type="entry name" value="NmrA-like"/>
</dbReference>
<dbReference type="Gene3D" id="3.40.50.720">
    <property type="entry name" value="NAD(P)-binding Rossmann-like Domain"/>
    <property type="match status" value="1"/>
</dbReference>
<dbReference type="SUPFAM" id="SSF51735">
    <property type="entry name" value="NAD(P)-binding Rossmann-fold domains"/>
    <property type="match status" value="1"/>
</dbReference>
<sequence>MTITQDGSAPLIAVVGATGNQGGSVVRALADSDKPYRVRGFTRDPRKPAALELSKLGVAVVGVTFVVENKDEVNKAFTGADFAFLVTNFWEHVDIDREIAEGKLLIDAAKAGGVSGIVWSGLPSISKISGGKFPHVWHFDGKAVVTEYGRQAGVPFVDVQAGAYGTNFFNLPFAPEKQSDGSFALQLPVNPTTAIPFIDTTLDYGIFVRYVLELPVFPDGGEFAAYAENISVKDLTRQWSQATGKNISFAQITVEEFKQRLESAGFPPHIVLDLSEALVSWDEFGWKVSAIPQGLVRSPRKWADFVKATDWSKLWETTAGPRK</sequence>
<dbReference type="InterPro" id="IPR036291">
    <property type="entry name" value="NAD(P)-bd_dom_sf"/>
</dbReference>
<evidence type="ECO:0000256" key="2">
    <source>
        <dbReference type="ARBA" id="ARBA00022857"/>
    </source>
</evidence>
<keyword evidence="2" id="KW-0521">NADP</keyword>
<dbReference type="Proteomes" id="UP001218218">
    <property type="component" value="Unassembled WGS sequence"/>
</dbReference>
<evidence type="ECO:0000259" key="4">
    <source>
        <dbReference type="Pfam" id="PF05368"/>
    </source>
</evidence>